<name>A0A7W0HN80_9ACTN</name>
<organism evidence="2 3">
    <name type="scientific">Nonomuraea soli</name>
    <dbReference type="NCBI Taxonomy" id="1032476"/>
    <lineage>
        <taxon>Bacteria</taxon>
        <taxon>Bacillati</taxon>
        <taxon>Actinomycetota</taxon>
        <taxon>Actinomycetes</taxon>
        <taxon>Streptosporangiales</taxon>
        <taxon>Streptosporangiaceae</taxon>
        <taxon>Nonomuraea</taxon>
    </lineage>
</organism>
<dbReference type="InterPro" id="IPR016181">
    <property type="entry name" value="Acyl_CoA_acyltransferase"/>
</dbReference>
<proteinExistence type="predicted"/>
<dbReference type="Gene3D" id="3.40.630.30">
    <property type="match status" value="1"/>
</dbReference>
<keyword evidence="3" id="KW-1185">Reference proteome</keyword>
<dbReference type="GO" id="GO:0016740">
    <property type="term" value="F:transferase activity"/>
    <property type="evidence" value="ECO:0007669"/>
    <property type="project" value="UniProtKB-KW"/>
</dbReference>
<evidence type="ECO:0000259" key="1">
    <source>
        <dbReference type="Pfam" id="PF13480"/>
    </source>
</evidence>
<comment type="caution">
    <text evidence="2">The sequence shown here is derived from an EMBL/GenBank/DDBJ whole genome shotgun (WGS) entry which is preliminary data.</text>
</comment>
<keyword evidence="2" id="KW-0808">Transferase</keyword>
<dbReference type="RefSeq" id="WP_312894219.1">
    <property type="nucleotide sequence ID" value="NZ_BAABAM010000001.1"/>
</dbReference>
<dbReference type="SUPFAM" id="SSF55729">
    <property type="entry name" value="Acyl-CoA N-acyltransferases (Nat)"/>
    <property type="match status" value="1"/>
</dbReference>
<dbReference type="AlphaFoldDB" id="A0A7W0HN80"/>
<reference evidence="2 3" key="1">
    <citation type="submission" date="2020-07" db="EMBL/GenBank/DDBJ databases">
        <title>Genomic Encyclopedia of Type Strains, Phase IV (KMG-IV): sequencing the most valuable type-strain genomes for metagenomic binning, comparative biology and taxonomic classification.</title>
        <authorList>
            <person name="Goeker M."/>
        </authorList>
    </citation>
    <scope>NUCLEOTIDE SEQUENCE [LARGE SCALE GENOMIC DNA]</scope>
    <source>
        <strain evidence="2 3">DSM 45533</strain>
    </source>
</reference>
<dbReference type="InterPro" id="IPR038740">
    <property type="entry name" value="BioF2-like_GNAT_dom"/>
</dbReference>
<dbReference type="EMBL" id="JACDUR010000001">
    <property type="protein sequence ID" value="MBA2889509.1"/>
    <property type="molecule type" value="Genomic_DNA"/>
</dbReference>
<sequence>MIRPEELGASEVTTWHDLLRSRHELVNPFLAPEFAQAVGRCRDDVRVAVIEESGRTAGFLPFQRDRLGIGRPVGAGLTDAQGAALAEGLELEVGALLKACGLSVWEFDHLVADQFPAFHTSRHPSPVIDLRKGLPSNKTVKSTMAKERKLERDIGAVRHDYATTDPEALRTLLGWKSRQYRRTGRTDRFAAPWIVRLVEELLLIDTPGFGGVLDLVYADGLPVAGHFGLRSDKVLTGWFPAYDPAFSRYSPGLIHHLAMAREAAAHGIALIDLGRGAKEYKDKLSNGALTVAEGRLARATPAAALHWATTVPVRALRNTVLASPALRAPADRLLKTYGRLRNRTP</sequence>
<protein>
    <submittedName>
        <fullName evidence="2">CelD/BcsL family acetyltransferase involved in cellulose biosynthesis</fullName>
    </submittedName>
</protein>
<accession>A0A7W0HN80</accession>
<gene>
    <name evidence="2" type="ORF">HNR30_000844</name>
</gene>
<dbReference type="Pfam" id="PF13480">
    <property type="entry name" value="Acetyltransf_6"/>
    <property type="match status" value="1"/>
</dbReference>
<evidence type="ECO:0000313" key="2">
    <source>
        <dbReference type="EMBL" id="MBA2889509.1"/>
    </source>
</evidence>
<dbReference type="Proteomes" id="UP000530928">
    <property type="component" value="Unassembled WGS sequence"/>
</dbReference>
<feature type="domain" description="BioF2-like acetyltransferase" evidence="1">
    <location>
        <begin position="138"/>
        <end position="281"/>
    </location>
</feature>
<evidence type="ECO:0000313" key="3">
    <source>
        <dbReference type="Proteomes" id="UP000530928"/>
    </source>
</evidence>